<dbReference type="InterPro" id="IPR023298">
    <property type="entry name" value="ATPase_P-typ_TM_dom_sf"/>
</dbReference>
<dbReference type="InterPro" id="IPR027256">
    <property type="entry name" value="P-typ_ATPase_IB"/>
</dbReference>
<evidence type="ECO:0000256" key="12">
    <source>
        <dbReference type="RuleBase" id="RU362081"/>
    </source>
</evidence>
<dbReference type="Gene3D" id="3.40.1110.10">
    <property type="entry name" value="Calcium-transporting ATPase, cytoplasmic domain N"/>
    <property type="match status" value="1"/>
</dbReference>
<dbReference type="GO" id="GO:0046872">
    <property type="term" value="F:metal ion binding"/>
    <property type="evidence" value="ECO:0007669"/>
    <property type="project" value="UniProtKB-KW"/>
</dbReference>
<feature type="domain" description="P-type ATPase A" evidence="13">
    <location>
        <begin position="115"/>
        <end position="215"/>
    </location>
</feature>
<keyword evidence="3 12" id="KW-0812">Transmembrane</keyword>
<keyword evidence="5 12" id="KW-0547">Nucleotide-binding</keyword>
<evidence type="ECO:0000256" key="10">
    <source>
        <dbReference type="ARBA" id="ARBA00023065"/>
    </source>
</evidence>
<reference evidence="14" key="1">
    <citation type="submission" date="2023-03" db="EMBL/GenBank/DDBJ databases">
        <authorList>
            <person name="Shen W."/>
            <person name="Cai J."/>
        </authorList>
    </citation>
    <scope>NUCLEOTIDE SEQUENCE</scope>
    <source>
        <strain evidence="14">B226-2</strain>
    </source>
</reference>
<dbReference type="SFLD" id="SFLDS00003">
    <property type="entry name" value="Haloacid_Dehalogenase"/>
    <property type="match status" value="1"/>
</dbReference>
<evidence type="ECO:0000256" key="4">
    <source>
        <dbReference type="ARBA" id="ARBA00022723"/>
    </source>
</evidence>
<feature type="transmembrane region" description="Helical" evidence="12">
    <location>
        <begin position="66"/>
        <end position="97"/>
    </location>
</feature>
<dbReference type="InterPro" id="IPR018303">
    <property type="entry name" value="ATPase_P-typ_P_site"/>
</dbReference>
<feature type="transmembrane region" description="Helical" evidence="12">
    <location>
        <begin position="574"/>
        <end position="593"/>
    </location>
</feature>
<dbReference type="PROSITE" id="PS00154">
    <property type="entry name" value="ATPASE_E1_E2"/>
    <property type="match status" value="1"/>
</dbReference>
<evidence type="ECO:0000256" key="11">
    <source>
        <dbReference type="ARBA" id="ARBA00023136"/>
    </source>
</evidence>
<feature type="transmembrane region" description="Helical" evidence="12">
    <location>
        <begin position="236"/>
        <end position="255"/>
    </location>
</feature>
<dbReference type="PANTHER" id="PTHR43079">
    <property type="entry name" value="PROBABLE CADMIUM/ZINC-TRANSPORTING ATPASE HMA1"/>
    <property type="match status" value="1"/>
</dbReference>
<dbReference type="InterPro" id="IPR051949">
    <property type="entry name" value="Cation_Transport_ATPase"/>
</dbReference>
<keyword evidence="7" id="KW-0460">Magnesium</keyword>
<dbReference type="PRINTS" id="PR00941">
    <property type="entry name" value="CDATPASE"/>
</dbReference>
<dbReference type="InterPro" id="IPR044492">
    <property type="entry name" value="P_typ_ATPase_HD_dom"/>
</dbReference>
<keyword evidence="9 12" id="KW-1133">Transmembrane helix</keyword>
<dbReference type="Gene3D" id="2.70.150.10">
    <property type="entry name" value="Calcium-transporting ATPase, cytoplasmic transduction domain A"/>
    <property type="match status" value="1"/>
</dbReference>
<evidence type="ECO:0000256" key="2">
    <source>
        <dbReference type="ARBA" id="ARBA00006024"/>
    </source>
</evidence>
<feature type="transmembrane region" description="Helical" evidence="12">
    <location>
        <begin position="599"/>
        <end position="617"/>
    </location>
</feature>
<dbReference type="InterPro" id="IPR023299">
    <property type="entry name" value="ATPase_P-typ_cyto_dom_N"/>
</dbReference>
<evidence type="ECO:0000313" key="15">
    <source>
        <dbReference type="Proteomes" id="UP001256711"/>
    </source>
</evidence>
<keyword evidence="8" id="KW-1278">Translocase</keyword>
<dbReference type="CDD" id="cd07551">
    <property type="entry name" value="P-type_ATPase_HM_ZosA_PfeT-like"/>
    <property type="match status" value="1"/>
</dbReference>
<evidence type="ECO:0000256" key="3">
    <source>
        <dbReference type="ARBA" id="ARBA00022692"/>
    </source>
</evidence>
<keyword evidence="6 12" id="KW-0067">ATP-binding</keyword>
<evidence type="ECO:0000256" key="9">
    <source>
        <dbReference type="ARBA" id="ARBA00022989"/>
    </source>
</evidence>
<keyword evidence="10" id="KW-0813">Transport</keyword>
<evidence type="ECO:0000313" key="14">
    <source>
        <dbReference type="EMBL" id="MDT2809531.1"/>
    </source>
</evidence>
<keyword evidence="4 12" id="KW-0479">Metal-binding</keyword>
<dbReference type="InterPro" id="IPR001757">
    <property type="entry name" value="P_typ_ATPase"/>
</dbReference>
<dbReference type="SUPFAM" id="SSF81653">
    <property type="entry name" value="Calcium ATPase, transduction domain A"/>
    <property type="match status" value="1"/>
</dbReference>
<evidence type="ECO:0000256" key="8">
    <source>
        <dbReference type="ARBA" id="ARBA00022967"/>
    </source>
</evidence>
<gene>
    <name evidence="14" type="ORF">P7H43_03340</name>
</gene>
<dbReference type="Proteomes" id="UP001256711">
    <property type="component" value="Unassembled WGS sequence"/>
</dbReference>
<keyword evidence="11 12" id="KW-0472">Membrane</keyword>
<dbReference type="SFLD" id="SFLDF00027">
    <property type="entry name" value="p-type_atpase"/>
    <property type="match status" value="1"/>
</dbReference>
<dbReference type="EMBL" id="JARQBJ010000001">
    <property type="protein sequence ID" value="MDT2809531.1"/>
    <property type="molecule type" value="Genomic_DNA"/>
</dbReference>
<dbReference type="GO" id="GO:0005886">
    <property type="term" value="C:plasma membrane"/>
    <property type="evidence" value="ECO:0007669"/>
    <property type="project" value="UniProtKB-SubCell"/>
</dbReference>
<keyword evidence="10" id="KW-0406">Ion transport</keyword>
<dbReference type="SUPFAM" id="SSF81665">
    <property type="entry name" value="Calcium ATPase, transmembrane domain M"/>
    <property type="match status" value="1"/>
</dbReference>
<dbReference type="InterPro" id="IPR059000">
    <property type="entry name" value="ATPase_P-type_domA"/>
</dbReference>
<comment type="caution">
    <text evidence="14">The sequence shown here is derived from an EMBL/GenBank/DDBJ whole genome shotgun (WGS) entry which is preliminary data.</text>
</comment>
<feature type="transmembrane region" description="Helical" evidence="12">
    <location>
        <begin position="6"/>
        <end position="24"/>
    </location>
</feature>
<dbReference type="AlphaFoldDB" id="A0AAW8TTC2"/>
<comment type="similarity">
    <text evidence="2 12">Belongs to the cation transport ATPase (P-type) (TC 3.A.3) family. Type IB subfamily.</text>
</comment>
<dbReference type="PANTHER" id="PTHR43079:SF1">
    <property type="entry name" value="CADMIUM_ZINC-TRANSPORTING ATPASE HMA1, CHLOROPLASTIC-RELATED"/>
    <property type="match status" value="1"/>
</dbReference>
<dbReference type="RefSeq" id="WP_270598248.1">
    <property type="nucleotide sequence ID" value="NZ_JAQESC010000006.1"/>
</dbReference>
<dbReference type="InterPro" id="IPR008250">
    <property type="entry name" value="ATPase_P-typ_transduc_dom_A_sf"/>
</dbReference>
<evidence type="ECO:0000256" key="7">
    <source>
        <dbReference type="ARBA" id="ARBA00022842"/>
    </source>
</evidence>
<dbReference type="Gene3D" id="3.40.50.1000">
    <property type="entry name" value="HAD superfamily/HAD-like"/>
    <property type="match status" value="1"/>
</dbReference>
<evidence type="ECO:0000259" key="13">
    <source>
        <dbReference type="Pfam" id="PF00122"/>
    </source>
</evidence>
<dbReference type="FunFam" id="2.70.150.10:FF:000002">
    <property type="entry name" value="Copper-transporting ATPase 1, putative"/>
    <property type="match status" value="1"/>
</dbReference>
<keyword evidence="12" id="KW-1003">Cell membrane</keyword>
<evidence type="ECO:0000256" key="6">
    <source>
        <dbReference type="ARBA" id="ARBA00022840"/>
    </source>
</evidence>
<dbReference type="GO" id="GO:0019829">
    <property type="term" value="F:ATPase-coupled monoatomic cation transmembrane transporter activity"/>
    <property type="evidence" value="ECO:0007669"/>
    <property type="project" value="InterPro"/>
</dbReference>
<evidence type="ECO:0000256" key="5">
    <source>
        <dbReference type="ARBA" id="ARBA00022741"/>
    </source>
</evidence>
<dbReference type="InterPro" id="IPR023214">
    <property type="entry name" value="HAD_sf"/>
</dbReference>
<protein>
    <submittedName>
        <fullName evidence="14">Heavy metal translocating P-type ATPase</fullName>
    </submittedName>
</protein>
<name>A0AAW8TTC2_9ENTE</name>
<dbReference type="InterPro" id="IPR036412">
    <property type="entry name" value="HAD-like_sf"/>
</dbReference>
<feature type="transmembrane region" description="Helical" evidence="12">
    <location>
        <begin position="267"/>
        <end position="290"/>
    </location>
</feature>
<dbReference type="SFLD" id="SFLDG00002">
    <property type="entry name" value="C1.7:_P-type_atpase_like"/>
    <property type="match status" value="1"/>
</dbReference>
<dbReference type="Pfam" id="PF00702">
    <property type="entry name" value="Hydrolase"/>
    <property type="match status" value="1"/>
</dbReference>
<dbReference type="GO" id="GO:0005524">
    <property type="term" value="F:ATP binding"/>
    <property type="evidence" value="ECO:0007669"/>
    <property type="project" value="UniProtKB-UniRule"/>
</dbReference>
<comment type="subcellular location">
    <subcellularLocation>
        <location evidence="1">Cell membrane</location>
        <topology evidence="1">Multi-pass membrane protein</topology>
    </subcellularLocation>
</comment>
<dbReference type="Pfam" id="PF00122">
    <property type="entry name" value="E1-E2_ATPase"/>
    <property type="match status" value="1"/>
</dbReference>
<dbReference type="SUPFAM" id="SSF56784">
    <property type="entry name" value="HAD-like"/>
    <property type="match status" value="1"/>
</dbReference>
<dbReference type="NCBIfam" id="TIGR01525">
    <property type="entry name" value="ATPase-IB_hvy"/>
    <property type="match status" value="1"/>
</dbReference>
<dbReference type="PRINTS" id="PR00119">
    <property type="entry name" value="CATATPASE"/>
</dbReference>
<proteinExistence type="inferred from homology"/>
<dbReference type="NCBIfam" id="TIGR01494">
    <property type="entry name" value="ATPase_P-type"/>
    <property type="match status" value="1"/>
</dbReference>
<sequence length="643" mass="69397">MGKNEKRALVATLACLIFMLVGWFTEKSGLSWSWVFFIVAIVSGGFKQTSEGIQELLTDKTVNVDLLMALAAIGACLTGNWFEGAMLTFIFCLSGYLEEYTTNKSRKEITALMNLQPTMAQRYNEAGELETVPVSELSINDVLLVPKGDTIPIDSLILEGASPINEAVINGESMPADKTVGDEVFGGTLNLGNPLTIRVTKDVDDTIMAKILRLVAEAQETPTKTASFIARIENTYVKVVLIAVPLLILLSHFLLQWTWEESFYRGMVMLVVASPCALVASATPATLAAISSSARNGILLKSGVALEQLAHLKAIAFDKTGTLTKGQPVVTEAVFLEKEALAKEIIVAMESVSTHPLAKAVVDHFDDVTLSEALKGIPVTDVTGFGLACDYDGATWRIGKPSFSGEAFAFPVSEEANLAYLHGQGNTIVYLTRDNQLVAYLALQDVAKPEAFQVVKYFKEQGIYTCMLTGDNEKTAAVIAKNIGVDEVRAGLLPQDKAAVTAQFHEIYGINAMVGDGINDAPALANATVGVAMGDGTDLAVEVADLVLMKNDLNKLQMVHQQSQKMERIIKQNVAFSIAVICLLLLSNFVQILSLPFGVIGHEGSTILVILNGLRMLRMTPIQRTKEECATCPLQQATPEDAQ</sequence>
<organism evidence="14 15">
    <name type="scientific">Enterococcus asini</name>
    <dbReference type="NCBI Taxonomy" id="57732"/>
    <lineage>
        <taxon>Bacteria</taxon>
        <taxon>Bacillati</taxon>
        <taxon>Bacillota</taxon>
        <taxon>Bacilli</taxon>
        <taxon>Lactobacillales</taxon>
        <taxon>Enterococcaceae</taxon>
        <taxon>Enterococcus</taxon>
    </lineage>
</organism>
<evidence type="ECO:0000256" key="1">
    <source>
        <dbReference type="ARBA" id="ARBA00004651"/>
    </source>
</evidence>
<dbReference type="GO" id="GO:0016887">
    <property type="term" value="F:ATP hydrolysis activity"/>
    <property type="evidence" value="ECO:0007669"/>
    <property type="project" value="InterPro"/>
</dbReference>
<accession>A0AAW8TTC2</accession>